<evidence type="ECO:0000313" key="1">
    <source>
        <dbReference type="EMBL" id="KAK3705333.1"/>
    </source>
</evidence>
<proteinExistence type="predicted"/>
<reference evidence="1" key="1">
    <citation type="journal article" date="2023" name="G3 (Bethesda)">
        <title>A reference genome for the long-term kleptoplast-retaining sea slug Elysia crispata morphotype clarki.</title>
        <authorList>
            <person name="Eastman K.E."/>
            <person name="Pendleton A.L."/>
            <person name="Shaikh M.A."/>
            <person name="Suttiyut T."/>
            <person name="Ogas R."/>
            <person name="Tomko P."/>
            <person name="Gavelis G."/>
            <person name="Widhalm J.R."/>
            <person name="Wisecaver J.H."/>
        </authorList>
    </citation>
    <scope>NUCLEOTIDE SEQUENCE</scope>
    <source>
        <strain evidence="1">ECLA1</strain>
    </source>
</reference>
<evidence type="ECO:0000313" key="2">
    <source>
        <dbReference type="Proteomes" id="UP001283361"/>
    </source>
</evidence>
<sequence>MASTLDHGEQPALDSGSHSKRVTVFLQQAGPQFSLSTRLNDMSLCPVYDMSCPGVLSSMSCSGVLSGRQPY</sequence>
<accession>A0AAE0XRB9</accession>
<name>A0AAE0XRB9_9GAST</name>
<protein>
    <submittedName>
        <fullName evidence="1">Uncharacterized protein</fullName>
    </submittedName>
</protein>
<dbReference type="Proteomes" id="UP001283361">
    <property type="component" value="Unassembled WGS sequence"/>
</dbReference>
<dbReference type="AlphaFoldDB" id="A0AAE0XRB9"/>
<comment type="caution">
    <text evidence="1">The sequence shown here is derived from an EMBL/GenBank/DDBJ whole genome shotgun (WGS) entry which is preliminary data.</text>
</comment>
<organism evidence="1 2">
    <name type="scientific">Elysia crispata</name>
    <name type="common">lettuce slug</name>
    <dbReference type="NCBI Taxonomy" id="231223"/>
    <lineage>
        <taxon>Eukaryota</taxon>
        <taxon>Metazoa</taxon>
        <taxon>Spiralia</taxon>
        <taxon>Lophotrochozoa</taxon>
        <taxon>Mollusca</taxon>
        <taxon>Gastropoda</taxon>
        <taxon>Heterobranchia</taxon>
        <taxon>Euthyneura</taxon>
        <taxon>Panpulmonata</taxon>
        <taxon>Sacoglossa</taxon>
        <taxon>Placobranchoidea</taxon>
        <taxon>Plakobranchidae</taxon>
        <taxon>Elysia</taxon>
    </lineage>
</organism>
<gene>
    <name evidence="1" type="ORF">RRG08_033299</name>
</gene>
<keyword evidence="2" id="KW-1185">Reference proteome</keyword>
<dbReference type="EMBL" id="JAWDGP010007772">
    <property type="protein sequence ID" value="KAK3705333.1"/>
    <property type="molecule type" value="Genomic_DNA"/>
</dbReference>